<evidence type="ECO:0000256" key="1">
    <source>
        <dbReference type="SAM" id="MobiDB-lite"/>
    </source>
</evidence>
<feature type="region of interest" description="Disordered" evidence="1">
    <location>
        <begin position="274"/>
        <end position="296"/>
    </location>
</feature>
<proteinExistence type="predicted"/>
<accession>A0ABW0NEL8</accession>
<name>A0ABW0NEL8_9BURK</name>
<gene>
    <name evidence="3" type="ORF">ACFPOE_12615</name>
</gene>
<evidence type="ECO:0000256" key="2">
    <source>
        <dbReference type="SAM" id="SignalP"/>
    </source>
</evidence>
<keyword evidence="4" id="KW-1185">Reference proteome</keyword>
<feature type="compositionally biased region" description="Polar residues" evidence="1">
    <location>
        <begin position="287"/>
        <end position="296"/>
    </location>
</feature>
<protein>
    <submittedName>
        <fullName evidence="3">YjbH domain-containing protein</fullName>
    </submittedName>
</protein>
<dbReference type="Proteomes" id="UP001596037">
    <property type="component" value="Unassembled WGS sequence"/>
</dbReference>
<dbReference type="EMBL" id="JBHSMF010000006">
    <property type="protein sequence ID" value="MFC5498379.1"/>
    <property type="molecule type" value="Genomic_DNA"/>
</dbReference>
<evidence type="ECO:0000313" key="3">
    <source>
        <dbReference type="EMBL" id="MFC5498379.1"/>
    </source>
</evidence>
<dbReference type="InterPro" id="IPR010344">
    <property type="entry name" value="YbjH"/>
</dbReference>
<organism evidence="3 4">
    <name type="scientific">Caenimonas terrae</name>
    <dbReference type="NCBI Taxonomy" id="696074"/>
    <lineage>
        <taxon>Bacteria</taxon>
        <taxon>Pseudomonadati</taxon>
        <taxon>Pseudomonadota</taxon>
        <taxon>Betaproteobacteria</taxon>
        <taxon>Burkholderiales</taxon>
        <taxon>Comamonadaceae</taxon>
        <taxon>Caenimonas</taxon>
    </lineage>
</organism>
<feature type="chain" id="PRO_5045849930" evidence="2">
    <location>
        <begin position="23"/>
        <end position="732"/>
    </location>
</feature>
<comment type="caution">
    <text evidence="3">The sequence shown here is derived from an EMBL/GenBank/DDBJ whole genome shotgun (WGS) entry which is preliminary data.</text>
</comment>
<feature type="signal peptide" evidence="2">
    <location>
        <begin position="1"/>
        <end position="22"/>
    </location>
</feature>
<keyword evidence="2" id="KW-0732">Signal</keyword>
<reference evidence="4" key="1">
    <citation type="journal article" date="2019" name="Int. J. Syst. Evol. Microbiol.">
        <title>The Global Catalogue of Microorganisms (GCM) 10K type strain sequencing project: providing services to taxonomists for standard genome sequencing and annotation.</title>
        <authorList>
            <consortium name="The Broad Institute Genomics Platform"/>
            <consortium name="The Broad Institute Genome Sequencing Center for Infectious Disease"/>
            <person name="Wu L."/>
            <person name="Ma J."/>
        </authorList>
    </citation>
    <scope>NUCLEOTIDE SEQUENCE [LARGE SCALE GENOMIC DNA]</scope>
    <source>
        <strain evidence="4">CCUG 57401</strain>
    </source>
</reference>
<sequence>MRQCLSICLFAAVTTASFSAKAIDSTMTGAGYTGLGITPNAHLLDWGRFEATYENQLSGVVRDTSGHNFVGSFGLFPNLELSGRLATNSLNRNCFTEGCGTRDLSASVKFGIGLDTANRYRIAVGGADVGGSVPHFRTYYGVLTYNQGPLEGSVGLAKRSNNGINGSRSPLDGPFAGVAWQLLPWLRGHVEYADSNAWAGVRMLSPKQWLPEGWQAYVGVNQRLTNSPVTRKAWVTAGVSIPLYKVPDLPGGGAKAALPALASGQLPMPAYEARSLPPAPVATPPTSAQSEKQPATTVTDGQLEELAVALQAKGLEDISVGRMPDRTIAVLANNATYNWNSADALGAALGAVARKLGTSTTGYRLVLTQRQVPLVAVTGQADCLARWVADSNAPCTAGQLSTPGTGTLESLLAGVQWAVQGRQPSWRTARVSFSPVLRTSIGTEFGAFDYALGVNVGVLQPLWHGASIEWRANLPLANSSDYAPEGVFGPRRIRAETERLAFVQTVRVPLERWLAPGSDLQALRWGLGGLTAQATIGRVGGDFDGVHGALRWEPGEGRHRLTGQAGLFRNAEFGHAGTPAPTLRTAKPLLASYRYNVTPTRTFVEATAGQFMNNDRGFQLGARQWFSDVAVNAYFRRSAYRDSVARNFIGLEISLPLGPRRDMAPRGPVQLTGTPRFSHAIESTVREIGSNPLRPGYGLLPPVPTLDAVFNSDRAGLVYFEDNIRRIRDAAR</sequence>
<dbReference type="RefSeq" id="WP_376850433.1">
    <property type="nucleotide sequence ID" value="NZ_JBHSMF010000006.1"/>
</dbReference>
<dbReference type="Pfam" id="PF06082">
    <property type="entry name" value="YjbH"/>
    <property type="match status" value="1"/>
</dbReference>
<evidence type="ECO:0000313" key="4">
    <source>
        <dbReference type="Proteomes" id="UP001596037"/>
    </source>
</evidence>